<name>A0A3B8WSS3_MARNT</name>
<sequence>MNPHNKDEFAAAWAELDDPAEILAAFERDDNPEPKPAKYPYKLINGELVRDDGTDSKKTSPQSA</sequence>
<evidence type="ECO:0000256" key="1">
    <source>
        <dbReference type="SAM" id="MobiDB-lite"/>
    </source>
</evidence>
<feature type="compositionally biased region" description="Basic and acidic residues" evidence="1">
    <location>
        <begin position="48"/>
        <end position="58"/>
    </location>
</feature>
<gene>
    <name evidence="2" type="ORF">DCF82_23120</name>
</gene>
<evidence type="ECO:0000313" key="3">
    <source>
        <dbReference type="Proteomes" id="UP000261325"/>
    </source>
</evidence>
<comment type="caution">
    <text evidence="2">The sequence shown here is derived from an EMBL/GenBank/DDBJ whole genome shotgun (WGS) entry which is preliminary data.</text>
</comment>
<dbReference type="Proteomes" id="UP000261325">
    <property type="component" value="Unassembled WGS sequence"/>
</dbReference>
<accession>A0A3B8WSS3</accession>
<evidence type="ECO:0000313" key="2">
    <source>
        <dbReference type="EMBL" id="HAC30668.1"/>
    </source>
</evidence>
<feature type="region of interest" description="Disordered" evidence="1">
    <location>
        <begin position="26"/>
        <end position="64"/>
    </location>
</feature>
<feature type="compositionally biased region" description="Basic and acidic residues" evidence="1">
    <location>
        <begin position="26"/>
        <end position="36"/>
    </location>
</feature>
<organism evidence="2 3">
    <name type="scientific">Marinobacter nauticus</name>
    <name type="common">Marinobacter hydrocarbonoclasticus</name>
    <name type="synonym">Marinobacter aquaeolei</name>
    <dbReference type="NCBI Taxonomy" id="2743"/>
    <lineage>
        <taxon>Bacteria</taxon>
        <taxon>Pseudomonadati</taxon>
        <taxon>Pseudomonadota</taxon>
        <taxon>Gammaproteobacteria</taxon>
        <taxon>Pseudomonadales</taxon>
        <taxon>Marinobacteraceae</taxon>
        <taxon>Marinobacter</taxon>
    </lineage>
</organism>
<reference evidence="2 3" key="1">
    <citation type="journal article" date="2018" name="Nat. Biotechnol.">
        <title>A standardized bacterial taxonomy based on genome phylogeny substantially revises the tree of life.</title>
        <authorList>
            <person name="Parks D.H."/>
            <person name="Chuvochina M."/>
            <person name="Waite D.W."/>
            <person name="Rinke C."/>
            <person name="Skarshewski A."/>
            <person name="Chaumeil P.A."/>
            <person name="Hugenholtz P."/>
        </authorList>
    </citation>
    <scope>NUCLEOTIDE SEQUENCE [LARGE SCALE GENOMIC DNA]</scope>
    <source>
        <strain evidence="2">UBA9049</strain>
    </source>
</reference>
<dbReference type="AlphaFoldDB" id="A0A3B8WSS3"/>
<protein>
    <submittedName>
        <fullName evidence="2">Uncharacterized protein</fullName>
    </submittedName>
</protein>
<dbReference type="EMBL" id="DLYI01000313">
    <property type="protein sequence ID" value="HAC30668.1"/>
    <property type="molecule type" value="Genomic_DNA"/>
</dbReference>
<proteinExistence type="predicted"/>